<evidence type="ECO:0000313" key="2">
    <source>
        <dbReference type="EMBL" id="CAK8683274.1"/>
    </source>
</evidence>
<sequence length="128" mass="14113">MLLTQFSLTLERASHLLKSEKVNHQMGKHNFSTKSLKQKVTFKSTNPVPKMKTSEKAMQSMMKVQTTNNSVGKASTKINTQSPALISSLETLKSNAGSQSNIKTTESSNSNKGLSTFLYCVFNHLVCL</sequence>
<evidence type="ECO:0000313" key="3">
    <source>
        <dbReference type="Proteomes" id="UP001642483"/>
    </source>
</evidence>
<name>A0ABP0FUI2_CLALP</name>
<protein>
    <submittedName>
        <fullName evidence="2">Uncharacterized protein</fullName>
    </submittedName>
</protein>
<dbReference type="Proteomes" id="UP001642483">
    <property type="component" value="Unassembled WGS sequence"/>
</dbReference>
<comment type="caution">
    <text evidence="2">The sequence shown here is derived from an EMBL/GenBank/DDBJ whole genome shotgun (WGS) entry which is preliminary data.</text>
</comment>
<evidence type="ECO:0000256" key="1">
    <source>
        <dbReference type="SAM" id="MobiDB-lite"/>
    </source>
</evidence>
<accession>A0ABP0FUI2</accession>
<feature type="region of interest" description="Disordered" evidence="1">
    <location>
        <begin position="44"/>
        <end position="76"/>
    </location>
</feature>
<proteinExistence type="predicted"/>
<reference evidence="2 3" key="1">
    <citation type="submission" date="2024-02" db="EMBL/GenBank/DDBJ databases">
        <authorList>
            <person name="Daric V."/>
            <person name="Darras S."/>
        </authorList>
    </citation>
    <scope>NUCLEOTIDE SEQUENCE [LARGE SCALE GENOMIC DNA]</scope>
</reference>
<dbReference type="EMBL" id="CAWYQH010000097">
    <property type="protein sequence ID" value="CAK8683274.1"/>
    <property type="molecule type" value="Genomic_DNA"/>
</dbReference>
<gene>
    <name evidence="2" type="ORF">CVLEPA_LOCUS14362</name>
</gene>
<keyword evidence="3" id="KW-1185">Reference proteome</keyword>
<organism evidence="2 3">
    <name type="scientific">Clavelina lepadiformis</name>
    <name type="common">Light-bulb sea squirt</name>
    <name type="synonym">Ascidia lepadiformis</name>
    <dbReference type="NCBI Taxonomy" id="159417"/>
    <lineage>
        <taxon>Eukaryota</taxon>
        <taxon>Metazoa</taxon>
        <taxon>Chordata</taxon>
        <taxon>Tunicata</taxon>
        <taxon>Ascidiacea</taxon>
        <taxon>Aplousobranchia</taxon>
        <taxon>Clavelinidae</taxon>
        <taxon>Clavelina</taxon>
    </lineage>
</organism>
<feature type="compositionally biased region" description="Polar residues" evidence="1">
    <location>
        <begin position="62"/>
        <end position="76"/>
    </location>
</feature>